<dbReference type="InterPro" id="IPR036019">
    <property type="entry name" value="MscL_channel"/>
</dbReference>
<sequence length="129" mass="14370">MWKDFKAFAMKGNIVDLAIAVVIGGAFGKIVTSLVDNIIMPLVGILLGGIDLTKSFVFEVGEGTIQFGVFLQSIVDFLIIAFSIFMALRLLAKLNRKKKEEEKEEAPVVVDNKEELLKEIRDLLKEKNN</sequence>
<evidence type="ECO:0000256" key="4">
    <source>
        <dbReference type="ARBA" id="ARBA00022475"/>
    </source>
</evidence>
<proteinExistence type="inferred from homology"/>
<dbReference type="GO" id="GO:0005886">
    <property type="term" value="C:plasma membrane"/>
    <property type="evidence" value="ECO:0007669"/>
    <property type="project" value="UniProtKB-SubCell"/>
</dbReference>
<dbReference type="InterPro" id="IPR019823">
    <property type="entry name" value="Mechanosensitive_channel_CS"/>
</dbReference>
<feature type="transmembrane region" description="Helical" evidence="10">
    <location>
        <begin position="69"/>
        <end position="91"/>
    </location>
</feature>
<evidence type="ECO:0000256" key="7">
    <source>
        <dbReference type="ARBA" id="ARBA00023065"/>
    </source>
</evidence>
<dbReference type="GO" id="GO:0008381">
    <property type="term" value="F:mechanosensitive monoatomic ion channel activity"/>
    <property type="evidence" value="ECO:0007669"/>
    <property type="project" value="UniProtKB-UniRule"/>
</dbReference>
<evidence type="ECO:0000256" key="6">
    <source>
        <dbReference type="ARBA" id="ARBA00022989"/>
    </source>
</evidence>
<keyword evidence="5 10" id="KW-0812">Transmembrane</keyword>
<keyword evidence="9 10" id="KW-0407">Ion channel</keyword>
<evidence type="ECO:0000256" key="3">
    <source>
        <dbReference type="ARBA" id="ARBA00022448"/>
    </source>
</evidence>
<dbReference type="RefSeq" id="WP_097148738.1">
    <property type="nucleotide sequence ID" value="NZ_OBQC01000003.1"/>
</dbReference>
<evidence type="ECO:0000256" key="10">
    <source>
        <dbReference type="HAMAP-Rule" id="MF_00115"/>
    </source>
</evidence>
<protein>
    <recommendedName>
        <fullName evidence="10">Large-conductance mechanosensitive channel</fullName>
    </recommendedName>
</protein>
<dbReference type="PRINTS" id="PR01264">
    <property type="entry name" value="MECHCHANNEL"/>
</dbReference>
<dbReference type="Proteomes" id="UP000219252">
    <property type="component" value="Unassembled WGS sequence"/>
</dbReference>
<evidence type="ECO:0000256" key="8">
    <source>
        <dbReference type="ARBA" id="ARBA00023136"/>
    </source>
</evidence>
<dbReference type="InterPro" id="IPR037673">
    <property type="entry name" value="MSC/AndL"/>
</dbReference>
<evidence type="ECO:0000256" key="9">
    <source>
        <dbReference type="ARBA" id="ARBA00023303"/>
    </source>
</evidence>
<evidence type="ECO:0000256" key="2">
    <source>
        <dbReference type="ARBA" id="ARBA00007254"/>
    </source>
</evidence>
<dbReference type="NCBIfam" id="NF001843">
    <property type="entry name" value="PRK00567.1-4"/>
    <property type="match status" value="1"/>
</dbReference>
<keyword evidence="12" id="KW-1185">Reference proteome</keyword>
<dbReference type="Gene3D" id="1.10.1200.120">
    <property type="entry name" value="Large-conductance mechanosensitive channel, MscL, domain 1"/>
    <property type="match status" value="1"/>
</dbReference>
<organism evidence="11 12">
    <name type="scientific">Ureibacillus acetophenoni</name>
    <dbReference type="NCBI Taxonomy" id="614649"/>
    <lineage>
        <taxon>Bacteria</taxon>
        <taxon>Bacillati</taxon>
        <taxon>Bacillota</taxon>
        <taxon>Bacilli</taxon>
        <taxon>Bacillales</taxon>
        <taxon>Caryophanaceae</taxon>
        <taxon>Ureibacillus</taxon>
    </lineage>
</organism>
<comment type="subunit">
    <text evidence="10">Homopentamer.</text>
</comment>
<evidence type="ECO:0000313" key="12">
    <source>
        <dbReference type="Proteomes" id="UP000219252"/>
    </source>
</evidence>
<dbReference type="PROSITE" id="PS01327">
    <property type="entry name" value="MSCL"/>
    <property type="match status" value="1"/>
</dbReference>
<evidence type="ECO:0000313" key="11">
    <source>
        <dbReference type="EMBL" id="SOC37205.1"/>
    </source>
</evidence>
<dbReference type="InterPro" id="IPR001185">
    <property type="entry name" value="MS_channel"/>
</dbReference>
<comment type="similarity">
    <text evidence="2 10">Belongs to the MscL family.</text>
</comment>
<keyword evidence="4 10" id="KW-1003">Cell membrane</keyword>
<accession>A0A285U5K4</accession>
<dbReference type="OrthoDB" id="9810350at2"/>
<reference evidence="12" key="1">
    <citation type="submission" date="2017-08" db="EMBL/GenBank/DDBJ databases">
        <authorList>
            <person name="Varghese N."/>
            <person name="Submissions S."/>
        </authorList>
    </citation>
    <scope>NUCLEOTIDE SEQUENCE [LARGE SCALE GENOMIC DNA]</scope>
    <source>
        <strain evidence="12">JC23</strain>
    </source>
</reference>
<dbReference type="Pfam" id="PF01741">
    <property type="entry name" value="MscL"/>
    <property type="match status" value="1"/>
</dbReference>
<dbReference type="EMBL" id="OBQC01000003">
    <property type="protein sequence ID" value="SOC37205.1"/>
    <property type="molecule type" value="Genomic_DNA"/>
</dbReference>
<evidence type="ECO:0000256" key="1">
    <source>
        <dbReference type="ARBA" id="ARBA00004651"/>
    </source>
</evidence>
<keyword evidence="8 10" id="KW-0472">Membrane</keyword>
<name>A0A285U5K4_9BACL</name>
<keyword evidence="3 10" id="KW-0813">Transport</keyword>
<gene>
    <name evidence="10" type="primary">mscL</name>
    <name evidence="11" type="ORF">SAMN05877842_10390</name>
</gene>
<dbReference type="NCBIfam" id="TIGR00220">
    <property type="entry name" value="mscL"/>
    <property type="match status" value="1"/>
</dbReference>
<dbReference type="SUPFAM" id="SSF81330">
    <property type="entry name" value="Gated mechanosensitive channel"/>
    <property type="match status" value="1"/>
</dbReference>
<dbReference type="PANTHER" id="PTHR30266">
    <property type="entry name" value="MECHANOSENSITIVE CHANNEL MSCL"/>
    <property type="match status" value="1"/>
</dbReference>
<keyword evidence="6 10" id="KW-1133">Transmembrane helix</keyword>
<evidence type="ECO:0000256" key="5">
    <source>
        <dbReference type="ARBA" id="ARBA00022692"/>
    </source>
</evidence>
<feature type="transmembrane region" description="Helical" evidence="10">
    <location>
        <begin position="12"/>
        <end position="31"/>
    </location>
</feature>
<dbReference type="HAMAP" id="MF_00115">
    <property type="entry name" value="MscL"/>
    <property type="match status" value="1"/>
</dbReference>
<comment type="subcellular location">
    <subcellularLocation>
        <location evidence="1 10">Cell membrane</location>
        <topology evidence="1 10">Multi-pass membrane protein</topology>
    </subcellularLocation>
</comment>
<comment type="function">
    <text evidence="10">Channel that opens in response to stretch forces in the membrane lipid bilayer. May participate in the regulation of osmotic pressure changes within the cell.</text>
</comment>
<dbReference type="AlphaFoldDB" id="A0A285U5K4"/>
<dbReference type="PANTHER" id="PTHR30266:SF2">
    <property type="entry name" value="LARGE-CONDUCTANCE MECHANOSENSITIVE CHANNEL"/>
    <property type="match status" value="1"/>
</dbReference>
<keyword evidence="7 10" id="KW-0406">Ion transport</keyword>